<sequence length="370" mass="41242">MLRTIAGFANNNGGYLLFGVHPATNAVEGMKSDHFAKTDPAKINRALSTAFDPVPIISKSIISLDEKIIGVIHVSKHEYPPVIALKNIDDTVREGSIYYRYVAETLPIKPGELRQIIAMRERRAIAEFADRMGRVAEGRDATLNLATGEVTGSTGGFLIDKELLPKIQFIREGDFSQKRGAPALKLIGEVEPVDIKEKENARIIRDAVTPDAIIRNFLLEQPVVDPMQYILAHAHCQRRWLPVWYYVVNTEIDPDEIADQLRKITPTNPVNRDITVRRLLKKENAYRAAAGKSRRLCDSLMKGETPEIDNISNCIPFANAITGLKDLPPNGALLRSLLLKCLDMTSAKTPAMSVIYRAACRLDELLHIKN</sequence>
<evidence type="ECO:0000259" key="1">
    <source>
        <dbReference type="Pfam" id="PF04326"/>
    </source>
</evidence>
<dbReference type="Gene3D" id="3.30.950.30">
    <property type="entry name" value="Schlafen, AAA domain"/>
    <property type="match status" value="1"/>
</dbReference>
<feature type="domain" description="Schlafen AlbA-2" evidence="1">
    <location>
        <begin position="2"/>
        <end position="106"/>
    </location>
</feature>
<gene>
    <name evidence="2" type="ORF">mvi_49160</name>
</gene>
<name>A0A8H8WXK2_9HYPH</name>
<proteinExistence type="predicted"/>
<evidence type="ECO:0000313" key="3">
    <source>
        <dbReference type="Proteomes" id="UP000663508"/>
    </source>
</evidence>
<dbReference type="AlphaFoldDB" id="A0A8H8WXK2"/>
<dbReference type="InterPro" id="IPR038461">
    <property type="entry name" value="Schlafen_AlbA_2_dom_sf"/>
</dbReference>
<dbReference type="Pfam" id="PF04326">
    <property type="entry name" value="SLFN_AlbA_2"/>
    <property type="match status" value="1"/>
</dbReference>
<dbReference type="Proteomes" id="UP000663508">
    <property type="component" value="Chromosome"/>
</dbReference>
<reference evidence="2" key="1">
    <citation type="submission" date="2020-11" db="EMBL/GenBank/DDBJ databases">
        <title>Complete genome sequence of a novel pathogenic Methylobacterium strain isolated from rice in Vietnam.</title>
        <authorList>
            <person name="Lai K."/>
            <person name="Okazaki S."/>
            <person name="Higashi K."/>
            <person name="Mori H."/>
            <person name="Toyoda A."/>
            <person name="Kurokawa K."/>
        </authorList>
    </citation>
    <scope>NUCLEOTIDE SEQUENCE</scope>
    <source>
        <strain evidence="2">VL1</strain>
    </source>
</reference>
<dbReference type="KEGG" id="mind:mvi_49160"/>
<accession>A0A8H8WXK2</accession>
<protein>
    <recommendedName>
        <fullName evidence="1">Schlafen AlbA-2 domain-containing protein</fullName>
    </recommendedName>
</protein>
<organism evidence="2 3">
    <name type="scientific">Methylobacterium indicum</name>
    <dbReference type="NCBI Taxonomy" id="1775910"/>
    <lineage>
        <taxon>Bacteria</taxon>
        <taxon>Pseudomonadati</taxon>
        <taxon>Pseudomonadota</taxon>
        <taxon>Alphaproteobacteria</taxon>
        <taxon>Hyphomicrobiales</taxon>
        <taxon>Methylobacteriaceae</taxon>
        <taxon>Methylobacterium</taxon>
    </lineage>
</organism>
<dbReference type="EMBL" id="AP024145">
    <property type="protein sequence ID" value="BCM86455.1"/>
    <property type="molecule type" value="Genomic_DNA"/>
</dbReference>
<evidence type="ECO:0000313" key="2">
    <source>
        <dbReference type="EMBL" id="BCM86455.1"/>
    </source>
</evidence>
<dbReference type="InterPro" id="IPR007421">
    <property type="entry name" value="Schlafen_AlbA_2_dom"/>
</dbReference>